<keyword evidence="2" id="KW-0436">Ligase</keyword>
<dbReference type="InterPro" id="IPR020845">
    <property type="entry name" value="AMP-binding_CS"/>
</dbReference>
<dbReference type="InterPro" id="IPR000873">
    <property type="entry name" value="AMP-dep_synth/lig_dom"/>
</dbReference>
<dbReference type="PROSITE" id="PS00455">
    <property type="entry name" value="AMP_BINDING"/>
    <property type="match status" value="1"/>
</dbReference>
<dbReference type="GO" id="GO:0031956">
    <property type="term" value="F:medium-chain fatty acid-CoA ligase activity"/>
    <property type="evidence" value="ECO:0007669"/>
    <property type="project" value="TreeGrafter"/>
</dbReference>
<dbReference type="Gene3D" id="3.30.300.30">
    <property type="match status" value="1"/>
</dbReference>
<dbReference type="InterPro" id="IPR042099">
    <property type="entry name" value="ANL_N_sf"/>
</dbReference>
<evidence type="ECO:0000313" key="4">
    <source>
        <dbReference type="EMBL" id="TFV94245.1"/>
    </source>
</evidence>
<evidence type="ECO:0000313" key="5">
    <source>
        <dbReference type="Proteomes" id="UP000297647"/>
    </source>
</evidence>
<reference evidence="4 5" key="1">
    <citation type="submission" date="2019-03" db="EMBL/GenBank/DDBJ databases">
        <title>Algoriphagus sp. nov, a new strain isolated from root system soil of mangrove plant Kandelia.</title>
        <authorList>
            <person name="Yin Q."/>
            <person name="Wang K."/>
            <person name="Song Z."/>
        </authorList>
    </citation>
    <scope>NUCLEOTIDE SEQUENCE [LARGE SCALE GENOMIC DNA]</scope>
    <source>
        <strain evidence="4 5">XY-J91</strain>
    </source>
</reference>
<dbReference type="SUPFAM" id="SSF56801">
    <property type="entry name" value="Acetyl-CoA synthetase-like"/>
    <property type="match status" value="1"/>
</dbReference>
<dbReference type="GO" id="GO:0006631">
    <property type="term" value="P:fatty acid metabolic process"/>
    <property type="evidence" value="ECO:0007669"/>
    <property type="project" value="TreeGrafter"/>
</dbReference>
<organism evidence="4 5">
    <name type="scientific">Algoriphagus kandeliae</name>
    <dbReference type="NCBI Taxonomy" id="2562278"/>
    <lineage>
        <taxon>Bacteria</taxon>
        <taxon>Pseudomonadati</taxon>
        <taxon>Bacteroidota</taxon>
        <taxon>Cytophagia</taxon>
        <taxon>Cytophagales</taxon>
        <taxon>Cyclobacteriaceae</taxon>
        <taxon>Algoriphagus</taxon>
    </lineage>
</organism>
<evidence type="ECO:0000256" key="1">
    <source>
        <dbReference type="ARBA" id="ARBA00006432"/>
    </source>
</evidence>
<keyword evidence="5" id="KW-1185">Reference proteome</keyword>
<feature type="domain" description="AMP-dependent synthetase/ligase" evidence="3">
    <location>
        <begin position="43"/>
        <end position="193"/>
    </location>
</feature>
<dbReference type="PANTHER" id="PTHR43201">
    <property type="entry name" value="ACYL-COA SYNTHETASE"/>
    <property type="match status" value="1"/>
</dbReference>
<dbReference type="Pfam" id="PF00501">
    <property type="entry name" value="AMP-binding"/>
    <property type="match status" value="1"/>
</dbReference>
<name>A0A4Y9QTI0_9BACT</name>
<dbReference type="OrthoDB" id="8870348at2"/>
<gene>
    <name evidence="4" type="ORF">E4S40_09420</name>
</gene>
<evidence type="ECO:0000259" key="3">
    <source>
        <dbReference type="Pfam" id="PF00501"/>
    </source>
</evidence>
<protein>
    <submittedName>
        <fullName evidence="4">Acyl-CoA synthetase</fullName>
    </submittedName>
</protein>
<sequence length="359" mass="40845">MFQLHFENQIFRTPEDFRSSSDNEVLQQALSFCRDWMEGIETFIQKTSGSTGVPKEIEITRKQMIASAQATGDFFQIKSSDLLLACLHPNYIAGKMMLVRAIIWDAPLILVEPSSDPLQRIPNTIHPDFVAMVPLQVENSLKNQDSKRKLQQIKHILIGGAPCSAQLQKQLAENEIQAWQSFGMTETVSHIALAKITGAPLWYHPLPGVKIGQDERETLWIESPMSRNQRIQTNDRITFNSSGNFQWLGRVDFVVNSGGIKLFPEVLEQQIEVEMDNFFPGKRYFLGGIPDPTLGEKLVLLIESSEKDRQKAEILLRQLTSKISRYERPREVVFLTHFEETSSGKINRIKTLAHASLDH</sequence>
<dbReference type="Proteomes" id="UP000297647">
    <property type="component" value="Unassembled WGS sequence"/>
</dbReference>
<proteinExistence type="inferred from homology"/>
<dbReference type="EMBL" id="SPSB01000003">
    <property type="protein sequence ID" value="TFV94245.1"/>
    <property type="molecule type" value="Genomic_DNA"/>
</dbReference>
<dbReference type="Gene3D" id="3.40.50.12780">
    <property type="entry name" value="N-terminal domain of ligase-like"/>
    <property type="match status" value="1"/>
</dbReference>
<evidence type="ECO:0000256" key="2">
    <source>
        <dbReference type="ARBA" id="ARBA00022598"/>
    </source>
</evidence>
<dbReference type="PANTHER" id="PTHR43201:SF5">
    <property type="entry name" value="MEDIUM-CHAIN ACYL-COA LIGASE ACSF2, MITOCHONDRIAL"/>
    <property type="match status" value="1"/>
</dbReference>
<accession>A0A4Y9QTI0</accession>
<dbReference type="RefSeq" id="WP_135073394.1">
    <property type="nucleotide sequence ID" value="NZ_SPSB01000003.1"/>
</dbReference>
<comment type="similarity">
    <text evidence="1">Belongs to the ATP-dependent AMP-binding enzyme family.</text>
</comment>
<dbReference type="InterPro" id="IPR045851">
    <property type="entry name" value="AMP-bd_C_sf"/>
</dbReference>
<comment type="caution">
    <text evidence="4">The sequence shown here is derived from an EMBL/GenBank/DDBJ whole genome shotgun (WGS) entry which is preliminary data.</text>
</comment>
<dbReference type="AlphaFoldDB" id="A0A4Y9QTI0"/>